<dbReference type="EMBL" id="JAUUDS010000007">
    <property type="protein sequence ID" value="MDP1028097.1"/>
    <property type="molecule type" value="Genomic_DNA"/>
</dbReference>
<proteinExistence type="predicted"/>
<reference evidence="1 2" key="1">
    <citation type="submission" date="2023-07" db="EMBL/GenBank/DDBJ databases">
        <authorList>
            <person name="Kim M.K."/>
        </authorList>
    </citation>
    <scope>NUCLEOTIDE SEQUENCE [LARGE SCALE GENOMIC DNA]</scope>
    <source>
        <strain evidence="1 2">KR1UV-12</strain>
    </source>
</reference>
<keyword evidence="2" id="KW-1185">Reference proteome</keyword>
<dbReference type="InterPro" id="IPR021724">
    <property type="entry name" value="DUF3297"/>
</dbReference>
<dbReference type="Pfam" id="PF11730">
    <property type="entry name" value="DUF3297"/>
    <property type="match status" value="1"/>
</dbReference>
<dbReference type="RefSeq" id="WP_305173813.1">
    <property type="nucleotide sequence ID" value="NZ_JAUUDS010000007.1"/>
</dbReference>
<name>A0ABT9EMB3_9SPHN</name>
<evidence type="ECO:0000313" key="2">
    <source>
        <dbReference type="Proteomes" id="UP001230685"/>
    </source>
</evidence>
<accession>A0ABT9EMB3</accession>
<organism evidence="1 2">
    <name type="scientific">Sphingomonas aurea</name>
    <dbReference type="NCBI Taxonomy" id="3063994"/>
    <lineage>
        <taxon>Bacteria</taxon>
        <taxon>Pseudomonadati</taxon>
        <taxon>Pseudomonadota</taxon>
        <taxon>Alphaproteobacteria</taxon>
        <taxon>Sphingomonadales</taxon>
        <taxon>Sphingomonadaceae</taxon>
        <taxon>Sphingomonas</taxon>
    </lineage>
</organism>
<comment type="caution">
    <text evidence="1">The sequence shown here is derived from an EMBL/GenBank/DDBJ whole genome shotgun (WGS) entry which is preliminary data.</text>
</comment>
<evidence type="ECO:0000313" key="1">
    <source>
        <dbReference type="EMBL" id="MDP1028097.1"/>
    </source>
</evidence>
<sequence length="90" mass="10100">MTDTPPDRLSIDPDSPYFDQPLLERGIGIRFKGVERKDVEEYSISENWVRVALGKKVDRRGRPLTIKLSGPVEAWFQRPAEGDEGASAEG</sequence>
<dbReference type="Proteomes" id="UP001230685">
    <property type="component" value="Unassembled WGS sequence"/>
</dbReference>
<protein>
    <submittedName>
        <fullName evidence="1">DUF3297 family protein</fullName>
    </submittedName>
</protein>
<gene>
    <name evidence="1" type="ORF">Q5H91_12815</name>
</gene>